<dbReference type="EMBL" id="VEVO01000010">
    <property type="protein sequence ID" value="KAF0036791.1"/>
    <property type="molecule type" value="Genomic_DNA"/>
</dbReference>
<gene>
    <name evidence="9" type="ORF">F2P81_012103</name>
</gene>
<dbReference type="GO" id="GO:0046332">
    <property type="term" value="F:SMAD binding"/>
    <property type="evidence" value="ECO:0007669"/>
    <property type="project" value="TreeGrafter"/>
</dbReference>
<accession>A0A6A4T0J6</accession>
<dbReference type="PROSITE" id="PS50011">
    <property type="entry name" value="PROTEIN_KINASE_DOM"/>
    <property type="match status" value="1"/>
</dbReference>
<evidence type="ECO:0000256" key="1">
    <source>
        <dbReference type="ARBA" id="ARBA00022527"/>
    </source>
</evidence>
<dbReference type="GO" id="GO:0003713">
    <property type="term" value="F:transcription coactivator activity"/>
    <property type="evidence" value="ECO:0007669"/>
    <property type="project" value="TreeGrafter"/>
</dbReference>
<dbReference type="GO" id="GO:0005524">
    <property type="term" value="F:ATP binding"/>
    <property type="evidence" value="ECO:0007669"/>
    <property type="project" value="UniProtKB-UniRule"/>
</dbReference>
<sequence length="551" mass="61631">MSMEEGSETLLVKMWDILQGTSRREDSLLYRSREKHSYSDRPNRHNSPGPSAVTAPPTVEVAGTAASLTDGNANTNLSPAVCGAGKADTPTDEAAAYVTPSDGVLQSETTSYNIMGFIGEGGFGKVAKCVDLTTGEVVAIKIHKENGDEEIIQRELAILEKVRVLDPDQHNIVKFIENFQFGELPCLAFEMLDMSLTDLIKERESAEFSLNEIRPVTQQLLVAFEALKNIGVIHMDLKPENIMFVNHKDQPFKIKLIDFGLALSVGHVEDDDATGTFAYGAPEVFLGLPLTEAVDMWAVGCVMAFMYFGMDVFPFDCPYDWMNTLVHLLGYPHSSQINAGMHSLIFFILDEKENWRLRTPDEFEEETGIMPTVSESFFNMFCNLEDAVKRFPEKKDNLEFEDRMAFLDLLKGCLHLSAEQRICASEALCHHFITMAHLVDGMKTNSYADTAHRALAAVRPFDASDVKADGSRRKKAFRSARKFFGRVKKQVVSIFTRGKNKRALPKRKKRTELSQFLRHIQSVSAPISHLKPALKMSTIMAVSHYTEHGSI</sequence>
<evidence type="ECO:0000256" key="2">
    <source>
        <dbReference type="ARBA" id="ARBA00022679"/>
    </source>
</evidence>
<evidence type="ECO:0000256" key="6">
    <source>
        <dbReference type="PROSITE-ProRule" id="PRU10141"/>
    </source>
</evidence>
<dbReference type="InterPro" id="IPR017441">
    <property type="entry name" value="Protein_kinase_ATP_BS"/>
</dbReference>
<dbReference type="GO" id="GO:0016605">
    <property type="term" value="C:PML body"/>
    <property type="evidence" value="ECO:0007669"/>
    <property type="project" value="TreeGrafter"/>
</dbReference>
<dbReference type="InterPro" id="IPR008271">
    <property type="entry name" value="Ser/Thr_kinase_AS"/>
</dbReference>
<dbReference type="GO" id="GO:0003714">
    <property type="term" value="F:transcription corepressor activity"/>
    <property type="evidence" value="ECO:0007669"/>
    <property type="project" value="TreeGrafter"/>
</dbReference>
<feature type="domain" description="Protein kinase" evidence="8">
    <location>
        <begin position="112"/>
        <end position="433"/>
    </location>
</feature>
<reference evidence="9 10" key="1">
    <citation type="submission" date="2019-06" db="EMBL/GenBank/DDBJ databases">
        <title>Draft genomes of female and male turbot (Scophthalmus maximus).</title>
        <authorList>
            <person name="Xu H."/>
            <person name="Xu X.-W."/>
            <person name="Shao C."/>
            <person name="Chen S."/>
        </authorList>
    </citation>
    <scope>NUCLEOTIDE SEQUENCE [LARGE SCALE GENOMIC DNA]</scope>
    <source>
        <strain evidence="9">Ysfricsl-2016a</strain>
        <tissue evidence="9">Blood</tissue>
    </source>
</reference>
<feature type="binding site" evidence="6">
    <location>
        <position position="141"/>
    </location>
    <ligand>
        <name>ATP</name>
        <dbReference type="ChEBI" id="CHEBI:30616"/>
    </ligand>
</feature>
<protein>
    <recommendedName>
        <fullName evidence="8">Protein kinase domain-containing protein</fullName>
    </recommendedName>
</protein>
<dbReference type="GO" id="GO:0042771">
    <property type="term" value="P:intrinsic apoptotic signaling pathway in response to DNA damage by p53 class mediator"/>
    <property type="evidence" value="ECO:0007669"/>
    <property type="project" value="TreeGrafter"/>
</dbReference>
<dbReference type="Gene3D" id="1.10.510.10">
    <property type="entry name" value="Transferase(Phosphotransferase) domain 1"/>
    <property type="match status" value="1"/>
</dbReference>
<dbReference type="PROSITE" id="PS00107">
    <property type="entry name" value="PROTEIN_KINASE_ATP"/>
    <property type="match status" value="1"/>
</dbReference>
<keyword evidence="1" id="KW-0723">Serine/threonine-protein kinase</keyword>
<dbReference type="SUPFAM" id="SSF56112">
    <property type="entry name" value="Protein kinase-like (PK-like)"/>
    <property type="match status" value="1"/>
</dbReference>
<dbReference type="GO" id="GO:0007224">
    <property type="term" value="P:smoothened signaling pathway"/>
    <property type="evidence" value="ECO:0007669"/>
    <property type="project" value="TreeGrafter"/>
</dbReference>
<dbReference type="GO" id="GO:0004674">
    <property type="term" value="F:protein serine/threonine kinase activity"/>
    <property type="evidence" value="ECO:0007669"/>
    <property type="project" value="UniProtKB-KW"/>
</dbReference>
<comment type="caution">
    <text evidence="9">The sequence shown here is derived from an EMBL/GenBank/DDBJ whole genome shotgun (WGS) entry which is preliminary data.</text>
</comment>
<keyword evidence="5 6" id="KW-0067">ATP-binding</keyword>
<evidence type="ECO:0000256" key="5">
    <source>
        <dbReference type="ARBA" id="ARBA00022840"/>
    </source>
</evidence>
<name>A0A6A4T0J6_SCOMX</name>
<organism evidence="9 10">
    <name type="scientific">Scophthalmus maximus</name>
    <name type="common">Turbot</name>
    <name type="synonym">Psetta maxima</name>
    <dbReference type="NCBI Taxonomy" id="52904"/>
    <lineage>
        <taxon>Eukaryota</taxon>
        <taxon>Metazoa</taxon>
        <taxon>Chordata</taxon>
        <taxon>Craniata</taxon>
        <taxon>Vertebrata</taxon>
        <taxon>Euteleostomi</taxon>
        <taxon>Actinopterygii</taxon>
        <taxon>Neopterygii</taxon>
        <taxon>Teleostei</taxon>
        <taxon>Neoteleostei</taxon>
        <taxon>Acanthomorphata</taxon>
        <taxon>Carangaria</taxon>
        <taxon>Pleuronectiformes</taxon>
        <taxon>Pleuronectoidei</taxon>
        <taxon>Scophthalmidae</taxon>
        <taxon>Scophthalmus</taxon>
    </lineage>
</organism>
<dbReference type="PROSITE" id="PS00108">
    <property type="entry name" value="PROTEIN_KINASE_ST"/>
    <property type="match status" value="1"/>
</dbReference>
<proteinExistence type="predicted"/>
<keyword evidence="3 6" id="KW-0547">Nucleotide-binding</keyword>
<dbReference type="Proteomes" id="UP000438429">
    <property type="component" value="Unassembled WGS sequence"/>
</dbReference>
<dbReference type="GO" id="GO:0005737">
    <property type="term" value="C:cytoplasm"/>
    <property type="evidence" value="ECO:0007669"/>
    <property type="project" value="TreeGrafter"/>
</dbReference>
<dbReference type="Gene3D" id="3.30.200.20">
    <property type="entry name" value="Phosphorylase Kinase, domain 1"/>
    <property type="match status" value="1"/>
</dbReference>
<dbReference type="Pfam" id="PF00069">
    <property type="entry name" value="Pkinase"/>
    <property type="match status" value="1"/>
</dbReference>
<dbReference type="PANTHER" id="PTHR24058">
    <property type="entry name" value="DUAL SPECIFICITY PROTEIN KINASE"/>
    <property type="match status" value="1"/>
</dbReference>
<dbReference type="GO" id="GO:0004713">
    <property type="term" value="F:protein tyrosine kinase activity"/>
    <property type="evidence" value="ECO:0007669"/>
    <property type="project" value="TreeGrafter"/>
</dbReference>
<keyword evidence="4" id="KW-0418">Kinase</keyword>
<evidence type="ECO:0000313" key="10">
    <source>
        <dbReference type="Proteomes" id="UP000438429"/>
    </source>
</evidence>
<evidence type="ECO:0000256" key="3">
    <source>
        <dbReference type="ARBA" id="ARBA00022741"/>
    </source>
</evidence>
<feature type="region of interest" description="Disordered" evidence="7">
    <location>
        <begin position="26"/>
        <end position="56"/>
    </location>
</feature>
<dbReference type="GO" id="GO:0045944">
    <property type="term" value="P:positive regulation of transcription by RNA polymerase II"/>
    <property type="evidence" value="ECO:0007669"/>
    <property type="project" value="TreeGrafter"/>
</dbReference>
<dbReference type="PANTHER" id="PTHR24058:SF53">
    <property type="entry name" value="HOMEODOMAIN-INTERACTING PROTEIN KINASE 2"/>
    <property type="match status" value="1"/>
</dbReference>
<dbReference type="InterPro" id="IPR011009">
    <property type="entry name" value="Kinase-like_dom_sf"/>
</dbReference>
<dbReference type="SMART" id="SM00220">
    <property type="entry name" value="S_TKc"/>
    <property type="match status" value="1"/>
</dbReference>
<dbReference type="InterPro" id="IPR050494">
    <property type="entry name" value="Ser_Thr_dual-spec_kinase"/>
</dbReference>
<evidence type="ECO:0000256" key="7">
    <source>
        <dbReference type="SAM" id="MobiDB-lite"/>
    </source>
</evidence>
<evidence type="ECO:0000313" key="9">
    <source>
        <dbReference type="EMBL" id="KAF0036791.1"/>
    </source>
</evidence>
<feature type="compositionally biased region" description="Basic and acidic residues" evidence="7">
    <location>
        <begin position="26"/>
        <end position="43"/>
    </location>
</feature>
<evidence type="ECO:0000256" key="4">
    <source>
        <dbReference type="ARBA" id="ARBA00022777"/>
    </source>
</evidence>
<dbReference type="InterPro" id="IPR000719">
    <property type="entry name" value="Prot_kinase_dom"/>
</dbReference>
<keyword evidence="2" id="KW-0808">Transferase</keyword>
<evidence type="ECO:0000259" key="8">
    <source>
        <dbReference type="PROSITE" id="PS50011"/>
    </source>
</evidence>
<dbReference type="AlphaFoldDB" id="A0A6A4T0J6"/>